<keyword evidence="1" id="KW-0808">Transferase</keyword>
<dbReference type="Proteomes" id="UP000623678">
    <property type="component" value="Unassembled WGS sequence"/>
</dbReference>
<name>A0A926IGH0_9FIRM</name>
<evidence type="ECO:0000259" key="2">
    <source>
        <dbReference type="Pfam" id="PF13649"/>
    </source>
</evidence>
<dbReference type="GO" id="GO:0008168">
    <property type="term" value="F:methyltransferase activity"/>
    <property type="evidence" value="ECO:0007669"/>
    <property type="project" value="UniProtKB-KW"/>
</dbReference>
<accession>A0A926IGH0</accession>
<dbReference type="CDD" id="cd02440">
    <property type="entry name" value="AdoMet_MTases"/>
    <property type="match status" value="1"/>
</dbReference>
<dbReference type="Gene3D" id="2.20.25.110">
    <property type="entry name" value="S-adenosyl-L-methionine-dependent methyltransferases"/>
    <property type="match status" value="1"/>
</dbReference>
<organism evidence="3 4">
    <name type="scientific">Youxingia wuxianensis</name>
    <dbReference type="NCBI Taxonomy" id="2763678"/>
    <lineage>
        <taxon>Bacteria</taxon>
        <taxon>Bacillati</taxon>
        <taxon>Bacillota</taxon>
        <taxon>Clostridia</taxon>
        <taxon>Eubacteriales</taxon>
        <taxon>Oscillospiraceae</taxon>
        <taxon>Youxingia</taxon>
    </lineage>
</organism>
<gene>
    <name evidence="3" type="ORF">H8705_00535</name>
</gene>
<protein>
    <submittedName>
        <fullName evidence="3">Methyltransferase domain-containing protein</fullName>
    </submittedName>
</protein>
<evidence type="ECO:0000313" key="3">
    <source>
        <dbReference type="EMBL" id="MBC8584070.1"/>
    </source>
</evidence>
<dbReference type="SUPFAM" id="SSF53335">
    <property type="entry name" value="S-adenosyl-L-methionine-dependent methyltransferases"/>
    <property type="match status" value="1"/>
</dbReference>
<evidence type="ECO:0000313" key="4">
    <source>
        <dbReference type="Proteomes" id="UP000623678"/>
    </source>
</evidence>
<dbReference type="AlphaFoldDB" id="A0A926IGH0"/>
<sequence>MSYGIFAFYYDRLTENIDYKARAEYFNQIIRQYITVTPQTILLDLACGTGSLTVELAKLGYDMIGVDASEDMLSEAMSKSCMTKKILYLCQDFTHLDLYGTIDAAVCALDSINHMTDLAQVKKTFSLVSLFTLPGGVFVFDVNTEYKQRVVLGENAYVYDLEDVYCVWQNRWDEKSLITQIDLDFFIPQGKLYSRQQESFSERVYTHEELCCALEEAGFELLAVYEGDTFSPLKETSQRAVYVARRK</sequence>
<proteinExistence type="predicted"/>
<evidence type="ECO:0000256" key="1">
    <source>
        <dbReference type="ARBA" id="ARBA00022679"/>
    </source>
</evidence>
<dbReference type="InterPro" id="IPR029063">
    <property type="entry name" value="SAM-dependent_MTases_sf"/>
</dbReference>
<dbReference type="Pfam" id="PF13649">
    <property type="entry name" value="Methyltransf_25"/>
    <property type="match status" value="1"/>
</dbReference>
<reference evidence="3" key="1">
    <citation type="submission" date="2020-08" db="EMBL/GenBank/DDBJ databases">
        <title>Genome public.</title>
        <authorList>
            <person name="Liu C."/>
            <person name="Sun Q."/>
        </authorList>
    </citation>
    <scope>NUCLEOTIDE SEQUENCE</scope>
    <source>
        <strain evidence="3">NSJ-64</strain>
    </source>
</reference>
<keyword evidence="4" id="KW-1185">Reference proteome</keyword>
<comment type="caution">
    <text evidence="3">The sequence shown here is derived from an EMBL/GenBank/DDBJ whole genome shotgun (WGS) entry which is preliminary data.</text>
</comment>
<dbReference type="PANTHER" id="PTHR43861">
    <property type="entry name" value="TRANS-ACONITATE 2-METHYLTRANSFERASE-RELATED"/>
    <property type="match status" value="1"/>
</dbReference>
<dbReference type="InterPro" id="IPR041698">
    <property type="entry name" value="Methyltransf_25"/>
</dbReference>
<feature type="domain" description="Methyltransferase" evidence="2">
    <location>
        <begin position="43"/>
        <end position="129"/>
    </location>
</feature>
<dbReference type="EMBL" id="JACRTD010000001">
    <property type="protein sequence ID" value="MBC8584070.1"/>
    <property type="molecule type" value="Genomic_DNA"/>
</dbReference>
<dbReference type="Gene3D" id="3.40.50.150">
    <property type="entry name" value="Vaccinia Virus protein VP39"/>
    <property type="match status" value="1"/>
</dbReference>
<keyword evidence="3" id="KW-0489">Methyltransferase</keyword>
<dbReference type="GO" id="GO:0032259">
    <property type="term" value="P:methylation"/>
    <property type="evidence" value="ECO:0007669"/>
    <property type="project" value="UniProtKB-KW"/>
</dbReference>
<dbReference type="RefSeq" id="WP_262393926.1">
    <property type="nucleotide sequence ID" value="NZ_JACRTD010000001.1"/>
</dbReference>